<proteinExistence type="predicted"/>
<dbReference type="AlphaFoldDB" id="A0A382Y9Y5"/>
<reference evidence="1" key="1">
    <citation type="submission" date="2018-05" db="EMBL/GenBank/DDBJ databases">
        <authorList>
            <person name="Lanie J.A."/>
            <person name="Ng W.-L."/>
            <person name="Kazmierczak K.M."/>
            <person name="Andrzejewski T.M."/>
            <person name="Davidsen T.M."/>
            <person name="Wayne K.J."/>
            <person name="Tettelin H."/>
            <person name="Glass J.I."/>
            <person name="Rusch D."/>
            <person name="Podicherti R."/>
            <person name="Tsui H.-C.T."/>
            <person name="Winkler M.E."/>
        </authorList>
    </citation>
    <scope>NUCLEOTIDE SEQUENCE</scope>
</reference>
<sequence length="46" mass="4822">MKVMTAITALLPKITVQTITCPPDSLTKTPVAEKQSPAKTIQAIAA</sequence>
<evidence type="ECO:0000313" key="1">
    <source>
        <dbReference type="EMBL" id="SVD80137.1"/>
    </source>
</evidence>
<name>A0A382Y9Y5_9ZZZZ</name>
<gene>
    <name evidence="1" type="ORF">METZ01_LOCUS432991</name>
</gene>
<protein>
    <submittedName>
        <fullName evidence="1">Uncharacterized protein</fullName>
    </submittedName>
</protein>
<accession>A0A382Y9Y5</accession>
<organism evidence="1">
    <name type="scientific">marine metagenome</name>
    <dbReference type="NCBI Taxonomy" id="408172"/>
    <lineage>
        <taxon>unclassified sequences</taxon>
        <taxon>metagenomes</taxon>
        <taxon>ecological metagenomes</taxon>
    </lineage>
</organism>
<dbReference type="EMBL" id="UINC01174154">
    <property type="protein sequence ID" value="SVD80137.1"/>
    <property type="molecule type" value="Genomic_DNA"/>
</dbReference>